<name>A0A9P6N5Y0_9BASI</name>
<evidence type="ECO:0000313" key="2">
    <source>
        <dbReference type="Proteomes" id="UP000886653"/>
    </source>
</evidence>
<evidence type="ECO:0000313" key="1">
    <source>
        <dbReference type="EMBL" id="KAG0140025.1"/>
    </source>
</evidence>
<dbReference type="Proteomes" id="UP000886653">
    <property type="component" value="Unassembled WGS sequence"/>
</dbReference>
<dbReference type="AlphaFoldDB" id="A0A9P6N5Y0"/>
<organism evidence="1 2">
    <name type="scientific">Cronartium quercuum f. sp. fusiforme G11</name>
    <dbReference type="NCBI Taxonomy" id="708437"/>
    <lineage>
        <taxon>Eukaryota</taxon>
        <taxon>Fungi</taxon>
        <taxon>Dikarya</taxon>
        <taxon>Basidiomycota</taxon>
        <taxon>Pucciniomycotina</taxon>
        <taxon>Pucciniomycetes</taxon>
        <taxon>Pucciniales</taxon>
        <taxon>Coleosporiaceae</taxon>
        <taxon>Cronartium</taxon>
    </lineage>
</organism>
<comment type="caution">
    <text evidence="1">The sequence shown here is derived from an EMBL/GenBank/DDBJ whole genome shotgun (WGS) entry which is preliminary data.</text>
</comment>
<dbReference type="EMBL" id="MU167486">
    <property type="protein sequence ID" value="KAG0140025.1"/>
    <property type="molecule type" value="Genomic_DNA"/>
</dbReference>
<accession>A0A9P6N5Y0</accession>
<proteinExistence type="predicted"/>
<sequence>MGNIKAIFKELVSMLKDMPTGGYSTLDSSLRATCLTSKQPGSFLCKKARFHDAVTLAEYGLQLTSQANPPLSNPPDTVLASVLTGVQAVEAKVDALLLDSANKAAAPPTPVPAPAPKDQSFASVAKTGARNINPAKKQTLTAPKHPVPAKFPTISLIQSTHD</sequence>
<keyword evidence="2" id="KW-1185">Reference proteome</keyword>
<gene>
    <name evidence="1" type="ORF">CROQUDRAFT_100715</name>
</gene>
<reference evidence="1" key="1">
    <citation type="submission" date="2013-11" db="EMBL/GenBank/DDBJ databases">
        <title>Genome sequence of the fusiform rust pathogen reveals effectors for host alternation and coevolution with pine.</title>
        <authorList>
            <consortium name="DOE Joint Genome Institute"/>
            <person name="Smith K."/>
            <person name="Pendleton A."/>
            <person name="Kubisiak T."/>
            <person name="Anderson C."/>
            <person name="Salamov A."/>
            <person name="Aerts A."/>
            <person name="Riley R."/>
            <person name="Clum A."/>
            <person name="Lindquist E."/>
            <person name="Ence D."/>
            <person name="Campbell M."/>
            <person name="Kronenberg Z."/>
            <person name="Feau N."/>
            <person name="Dhillon B."/>
            <person name="Hamelin R."/>
            <person name="Burleigh J."/>
            <person name="Smith J."/>
            <person name="Yandell M."/>
            <person name="Nelson C."/>
            <person name="Grigoriev I."/>
            <person name="Davis J."/>
        </authorList>
    </citation>
    <scope>NUCLEOTIDE SEQUENCE</scope>
    <source>
        <strain evidence="1">G11</strain>
    </source>
</reference>
<protein>
    <submittedName>
        <fullName evidence="1">Uncharacterized protein</fullName>
    </submittedName>
</protein>